<dbReference type="InterPro" id="IPR029063">
    <property type="entry name" value="SAM-dependent_MTases_sf"/>
</dbReference>
<reference evidence="4" key="1">
    <citation type="journal article" date="2019" name="Int. J. Syst. Evol. Microbiol.">
        <title>The Global Catalogue of Microorganisms (GCM) 10K type strain sequencing project: providing services to taxonomists for standard genome sequencing and annotation.</title>
        <authorList>
            <consortium name="The Broad Institute Genomics Platform"/>
            <consortium name="The Broad Institute Genome Sequencing Center for Infectious Disease"/>
            <person name="Wu L."/>
            <person name="Ma J."/>
        </authorList>
    </citation>
    <scope>NUCLEOTIDE SEQUENCE [LARGE SCALE GENOMIC DNA]</scope>
    <source>
        <strain evidence="4">KCTC 3913</strain>
    </source>
</reference>
<comment type="caution">
    <text evidence="3">The sequence shown here is derived from an EMBL/GenBank/DDBJ whole genome shotgun (WGS) entry which is preliminary data.</text>
</comment>
<keyword evidence="3" id="KW-0489">Methyltransferase</keyword>
<dbReference type="Pfam" id="PF13649">
    <property type="entry name" value="Methyltransf_25"/>
    <property type="match status" value="1"/>
</dbReference>
<keyword evidence="1" id="KW-0808">Transferase</keyword>
<dbReference type="CDD" id="cd02440">
    <property type="entry name" value="AdoMet_MTases"/>
    <property type="match status" value="1"/>
</dbReference>
<evidence type="ECO:0000313" key="3">
    <source>
        <dbReference type="EMBL" id="MFD2682711.1"/>
    </source>
</evidence>
<proteinExistence type="predicted"/>
<dbReference type="GO" id="GO:0008168">
    <property type="term" value="F:methyltransferase activity"/>
    <property type="evidence" value="ECO:0007669"/>
    <property type="project" value="UniProtKB-KW"/>
</dbReference>
<dbReference type="EMBL" id="JBHUMF010000031">
    <property type="protein sequence ID" value="MFD2682711.1"/>
    <property type="molecule type" value="Genomic_DNA"/>
</dbReference>
<sequence length="247" mass="28550">MEYTGSRAYEENAFFDQFIKRRMRKESPNNLIEKPVLLELIGDITGKRILDLGCGEGMFGAELLNDGAAYYHGIDGSHNMLEKAKEHLAPYPHSSSSLTCIDLNDWTENASQYDLVLSRMVFHYIEDLEPIFNKVSSTLKPNGSFIFSVMHPTITATFDHFTGKQKRSHWVVDDYFSTGKRVEQWMDHSVVKYHKTIEDYVSLLIRSGFQLQNLKEGKPREELFEDVSEFNRRNRIPLMLILSATKK</sequence>
<dbReference type="RefSeq" id="WP_377937345.1">
    <property type="nucleotide sequence ID" value="NZ_JBHUMF010000031.1"/>
</dbReference>
<dbReference type="PANTHER" id="PTHR43861">
    <property type="entry name" value="TRANS-ACONITATE 2-METHYLTRANSFERASE-RELATED"/>
    <property type="match status" value="1"/>
</dbReference>
<evidence type="ECO:0000259" key="2">
    <source>
        <dbReference type="Pfam" id="PF13649"/>
    </source>
</evidence>
<keyword evidence="4" id="KW-1185">Reference proteome</keyword>
<dbReference type="Gene3D" id="3.40.50.150">
    <property type="entry name" value="Vaccinia Virus protein VP39"/>
    <property type="match status" value="1"/>
</dbReference>
<organism evidence="3 4">
    <name type="scientific">Bacillus seohaeanensis</name>
    <dbReference type="NCBI Taxonomy" id="284580"/>
    <lineage>
        <taxon>Bacteria</taxon>
        <taxon>Bacillati</taxon>
        <taxon>Bacillota</taxon>
        <taxon>Bacilli</taxon>
        <taxon>Bacillales</taxon>
        <taxon>Bacillaceae</taxon>
        <taxon>Bacillus</taxon>
    </lineage>
</organism>
<dbReference type="Proteomes" id="UP001597506">
    <property type="component" value="Unassembled WGS sequence"/>
</dbReference>
<gene>
    <name evidence="3" type="ORF">ACFSUL_18385</name>
</gene>
<dbReference type="SUPFAM" id="SSF53335">
    <property type="entry name" value="S-adenosyl-L-methionine-dependent methyltransferases"/>
    <property type="match status" value="1"/>
</dbReference>
<evidence type="ECO:0000313" key="4">
    <source>
        <dbReference type="Proteomes" id="UP001597506"/>
    </source>
</evidence>
<dbReference type="InterPro" id="IPR041698">
    <property type="entry name" value="Methyltransf_25"/>
</dbReference>
<name>A0ABW5RXF0_9BACI</name>
<evidence type="ECO:0000256" key="1">
    <source>
        <dbReference type="ARBA" id="ARBA00022679"/>
    </source>
</evidence>
<dbReference type="GO" id="GO:0032259">
    <property type="term" value="P:methylation"/>
    <property type="evidence" value="ECO:0007669"/>
    <property type="project" value="UniProtKB-KW"/>
</dbReference>
<feature type="domain" description="Methyltransferase" evidence="2">
    <location>
        <begin position="49"/>
        <end position="143"/>
    </location>
</feature>
<protein>
    <submittedName>
        <fullName evidence="3">Class I SAM-dependent DNA methyltransferase</fullName>
    </submittedName>
</protein>
<accession>A0ABW5RXF0</accession>